<dbReference type="InterPro" id="IPR014001">
    <property type="entry name" value="Helicase_ATP-bd"/>
</dbReference>
<dbReference type="EMBL" id="MEWX01000003">
    <property type="protein sequence ID" value="OGC81164.1"/>
    <property type="molecule type" value="Genomic_DNA"/>
</dbReference>
<dbReference type="InterPro" id="IPR027417">
    <property type="entry name" value="P-loop_NTPase"/>
</dbReference>
<dbReference type="GO" id="GO:0003677">
    <property type="term" value="F:DNA binding"/>
    <property type="evidence" value="ECO:0007669"/>
    <property type="project" value="InterPro"/>
</dbReference>
<dbReference type="SMART" id="SM00487">
    <property type="entry name" value="DEXDc"/>
    <property type="match status" value="1"/>
</dbReference>
<dbReference type="GO" id="GO:0005524">
    <property type="term" value="F:ATP binding"/>
    <property type="evidence" value="ECO:0007669"/>
    <property type="project" value="InterPro"/>
</dbReference>
<feature type="domain" description="Helicase ATP-binding" evidence="1">
    <location>
        <begin position="70"/>
        <end position="254"/>
    </location>
</feature>
<dbReference type="Pfam" id="PF19778">
    <property type="entry name" value="RE_endonuc"/>
    <property type="match status" value="1"/>
</dbReference>
<dbReference type="PROSITE" id="PS51192">
    <property type="entry name" value="HELICASE_ATP_BIND_1"/>
    <property type="match status" value="1"/>
</dbReference>
<dbReference type="GO" id="GO:0015668">
    <property type="term" value="F:type III site-specific deoxyribonuclease activity"/>
    <property type="evidence" value="ECO:0007669"/>
    <property type="project" value="InterPro"/>
</dbReference>
<evidence type="ECO:0000313" key="2">
    <source>
        <dbReference type="EMBL" id="OGC81164.1"/>
    </source>
</evidence>
<reference evidence="2 3" key="1">
    <citation type="journal article" date="2016" name="Nat. Commun.">
        <title>Thousands of microbial genomes shed light on interconnected biogeochemical processes in an aquifer system.</title>
        <authorList>
            <person name="Anantharaman K."/>
            <person name="Brown C.T."/>
            <person name="Hug L.A."/>
            <person name="Sharon I."/>
            <person name="Castelle C.J."/>
            <person name="Probst A.J."/>
            <person name="Thomas B.C."/>
            <person name="Singh A."/>
            <person name="Wilkins M.J."/>
            <person name="Karaoz U."/>
            <person name="Brodie E.L."/>
            <person name="Williams K.H."/>
            <person name="Hubbard S.S."/>
            <person name="Banfield J.F."/>
        </authorList>
    </citation>
    <scope>NUCLEOTIDE SEQUENCE [LARGE SCALE GENOMIC DNA]</scope>
</reference>
<protein>
    <recommendedName>
        <fullName evidence="1">Helicase ATP-binding domain-containing protein</fullName>
    </recommendedName>
</protein>
<organism evidence="2 3">
    <name type="scientific">Candidatus Adlerbacteria bacterium RIFCSPLOWO2_01_FULL_51_16</name>
    <dbReference type="NCBI Taxonomy" id="1797243"/>
    <lineage>
        <taxon>Bacteria</taxon>
        <taxon>Candidatus Adleribacteriota</taxon>
    </lineage>
</organism>
<gene>
    <name evidence="2" type="ORF">A2943_00745</name>
</gene>
<sequence length="869" mass="99848">MKFKFDANQDFQIEAINAIVDAFEGQEKATASKIIAGSGLLGIYPNYLTLSQEEILNNVHKVQERNKITNGGVVDDFDFSIEMETGTGKTYVYLRTIFELNKRFGWKKFIILVPSVAIREGVMKALQITKEHFAELYDNVPYRFYEYQSKNISQVKHFADSSNINIMVMTVGAFNSDKNVLYAARDQMQGEQPISFIQKTNPILILDEPQNMEGEATKEGLKNFNSLFRLRYSATHRNLYNLMYQLTPFDAYQLGLVKKIEVYSVTDDDTGISRPYLNLSSVAAGKVIKAKVEAIAKDASGNPKKKRLMLKQGDDLAQKTNNDVYEGYIVEALDADAPDIGQFGKIRFRNHIEIKQGEGIGGNREQVMREQIEQTIRRHFEKREQLREMDIKVLSLFFIDKVDNYVQSDGYIRKTFVKEFNRLKDEYKLKALDADHVHKGYFAKRGEEYLERESSIAENQEAYELIMKDKERLLSFDEPTEFIFSHSALKEGWDNPNIFNICTLRETISTIRKRQEIGRGMRLCVNQDGERVFLKNVNLLSVVANESYAEYVGQLQGELVEDGIYKAPPLPYNAKRKHTVKLKKGFDKDNDFSAIWERISKKTRYFVKVNSERLVESCAARIQQLRIAKPQVRVERAGVDIGKGGVTARVIGTRAEDLSQMSRVIDCVELIKNETKLTRQTVAAILTKANNVSAFLNNPERFCFEVSRIIKEGLLKDYVDQVRYEIVSDNYSVSQFEHIPSYKDVIQPVKNSIYDAVVYDSDVEKNFAVELDSDERIKLFIKLPNWFKVETPVGGYNPDWAIVTAKRDLQGNEERERVYFVIETKGDIGNLRPSEQAKISSAKKHFEVIEVKYKEVESYQQFISQSLAN</sequence>
<dbReference type="PANTHER" id="PTHR47396">
    <property type="entry name" value="TYPE I RESTRICTION ENZYME ECOKI R PROTEIN"/>
    <property type="match status" value="1"/>
</dbReference>
<dbReference type="InterPro" id="IPR045572">
    <property type="entry name" value="RE_endonuc_C"/>
</dbReference>
<accession>A0A1F4XHS2</accession>
<dbReference type="Gene3D" id="3.40.50.300">
    <property type="entry name" value="P-loop containing nucleotide triphosphate hydrolases"/>
    <property type="match status" value="2"/>
</dbReference>
<dbReference type="GO" id="GO:0005829">
    <property type="term" value="C:cytosol"/>
    <property type="evidence" value="ECO:0007669"/>
    <property type="project" value="TreeGrafter"/>
</dbReference>
<evidence type="ECO:0000313" key="3">
    <source>
        <dbReference type="Proteomes" id="UP000176185"/>
    </source>
</evidence>
<comment type="caution">
    <text evidence="2">The sequence shown here is derived from an EMBL/GenBank/DDBJ whole genome shotgun (WGS) entry which is preliminary data.</text>
</comment>
<dbReference type="InterPro" id="IPR006935">
    <property type="entry name" value="Helicase/UvrB_N"/>
</dbReference>
<dbReference type="SUPFAM" id="SSF52540">
    <property type="entry name" value="P-loop containing nucleoside triphosphate hydrolases"/>
    <property type="match status" value="2"/>
</dbReference>
<dbReference type="Pfam" id="PF04851">
    <property type="entry name" value="ResIII"/>
    <property type="match status" value="1"/>
</dbReference>
<evidence type="ECO:0000259" key="1">
    <source>
        <dbReference type="PROSITE" id="PS51192"/>
    </source>
</evidence>
<proteinExistence type="predicted"/>
<dbReference type="InterPro" id="IPR050742">
    <property type="entry name" value="Helicase_Restrict-Modif_Enz"/>
</dbReference>
<dbReference type="STRING" id="1797243.A2943_00745"/>
<dbReference type="Proteomes" id="UP000176185">
    <property type="component" value="Unassembled WGS sequence"/>
</dbReference>
<dbReference type="PANTHER" id="PTHR47396:SF1">
    <property type="entry name" value="ATP-DEPENDENT HELICASE IRC3-RELATED"/>
    <property type="match status" value="1"/>
</dbReference>
<name>A0A1F4XHS2_9BACT</name>
<dbReference type="AlphaFoldDB" id="A0A1F4XHS2"/>